<reference evidence="1" key="1">
    <citation type="journal article" date="2023" name="Nat. Commun.">
        <title>Diploid and tetraploid genomes of Acorus and the evolution of monocots.</title>
        <authorList>
            <person name="Ma L."/>
            <person name="Liu K.W."/>
            <person name="Li Z."/>
            <person name="Hsiao Y.Y."/>
            <person name="Qi Y."/>
            <person name="Fu T."/>
            <person name="Tang G.D."/>
            <person name="Zhang D."/>
            <person name="Sun W.H."/>
            <person name="Liu D.K."/>
            <person name="Li Y."/>
            <person name="Chen G.Z."/>
            <person name="Liu X.D."/>
            <person name="Liao X.Y."/>
            <person name="Jiang Y.T."/>
            <person name="Yu X."/>
            <person name="Hao Y."/>
            <person name="Huang J."/>
            <person name="Zhao X.W."/>
            <person name="Ke S."/>
            <person name="Chen Y.Y."/>
            <person name="Wu W.L."/>
            <person name="Hsu J.L."/>
            <person name="Lin Y.F."/>
            <person name="Huang M.D."/>
            <person name="Li C.Y."/>
            <person name="Huang L."/>
            <person name="Wang Z.W."/>
            <person name="Zhao X."/>
            <person name="Zhong W.Y."/>
            <person name="Peng D.H."/>
            <person name="Ahmad S."/>
            <person name="Lan S."/>
            <person name="Zhang J.S."/>
            <person name="Tsai W.C."/>
            <person name="Van de Peer Y."/>
            <person name="Liu Z.J."/>
        </authorList>
    </citation>
    <scope>NUCLEOTIDE SEQUENCE</scope>
    <source>
        <strain evidence="1">SCP</strain>
    </source>
</reference>
<sequence length="114" mass="12634">MVTGCLGSAPVRHGKFAANVESLLGGESPTMTCLLRKKKSDFLEHGFNKQIHVAPTLRPSAQNPQHFVFMPIFGNGVQHGLKKKDFLVAHSVEQHPDINDLNLMYMPIRLLSCP</sequence>
<dbReference type="EMBL" id="JAUJYN010000006">
    <property type="protein sequence ID" value="KAK1269260.1"/>
    <property type="molecule type" value="Genomic_DNA"/>
</dbReference>
<dbReference type="Proteomes" id="UP001179952">
    <property type="component" value="Unassembled WGS sequence"/>
</dbReference>
<comment type="caution">
    <text evidence="1">The sequence shown here is derived from an EMBL/GenBank/DDBJ whole genome shotgun (WGS) entry which is preliminary data.</text>
</comment>
<evidence type="ECO:0000313" key="1">
    <source>
        <dbReference type="EMBL" id="KAK1269260.1"/>
    </source>
</evidence>
<proteinExistence type="predicted"/>
<organism evidence="1 2">
    <name type="scientific">Acorus gramineus</name>
    <name type="common">Dwarf sweet flag</name>
    <dbReference type="NCBI Taxonomy" id="55184"/>
    <lineage>
        <taxon>Eukaryota</taxon>
        <taxon>Viridiplantae</taxon>
        <taxon>Streptophyta</taxon>
        <taxon>Embryophyta</taxon>
        <taxon>Tracheophyta</taxon>
        <taxon>Spermatophyta</taxon>
        <taxon>Magnoliopsida</taxon>
        <taxon>Liliopsida</taxon>
        <taxon>Acoraceae</taxon>
        <taxon>Acorus</taxon>
    </lineage>
</organism>
<protein>
    <submittedName>
        <fullName evidence="1">Uncharacterized protein</fullName>
    </submittedName>
</protein>
<keyword evidence="2" id="KW-1185">Reference proteome</keyword>
<accession>A0AAV9AYV8</accession>
<evidence type="ECO:0000313" key="2">
    <source>
        <dbReference type="Proteomes" id="UP001179952"/>
    </source>
</evidence>
<gene>
    <name evidence="1" type="ORF">QJS04_geneDACA006301</name>
</gene>
<dbReference type="AlphaFoldDB" id="A0AAV9AYV8"/>
<reference evidence="1" key="2">
    <citation type="submission" date="2023-06" db="EMBL/GenBank/DDBJ databases">
        <authorList>
            <person name="Ma L."/>
            <person name="Liu K.-W."/>
            <person name="Li Z."/>
            <person name="Hsiao Y.-Y."/>
            <person name="Qi Y."/>
            <person name="Fu T."/>
            <person name="Tang G."/>
            <person name="Zhang D."/>
            <person name="Sun W.-H."/>
            <person name="Liu D.-K."/>
            <person name="Li Y."/>
            <person name="Chen G.-Z."/>
            <person name="Liu X.-D."/>
            <person name="Liao X.-Y."/>
            <person name="Jiang Y.-T."/>
            <person name="Yu X."/>
            <person name="Hao Y."/>
            <person name="Huang J."/>
            <person name="Zhao X.-W."/>
            <person name="Ke S."/>
            <person name="Chen Y.-Y."/>
            <person name="Wu W.-L."/>
            <person name="Hsu J.-L."/>
            <person name="Lin Y.-F."/>
            <person name="Huang M.-D."/>
            <person name="Li C.-Y."/>
            <person name="Huang L."/>
            <person name="Wang Z.-W."/>
            <person name="Zhao X."/>
            <person name="Zhong W.-Y."/>
            <person name="Peng D.-H."/>
            <person name="Ahmad S."/>
            <person name="Lan S."/>
            <person name="Zhang J.-S."/>
            <person name="Tsai W.-C."/>
            <person name="Van De Peer Y."/>
            <person name="Liu Z.-J."/>
        </authorList>
    </citation>
    <scope>NUCLEOTIDE SEQUENCE</scope>
    <source>
        <strain evidence="1">SCP</strain>
        <tissue evidence="1">Leaves</tissue>
    </source>
</reference>
<name>A0AAV9AYV8_ACOGR</name>